<dbReference type="Pfam" id="PF00842">
    <property type="entry name" value="Ala_racemase_C"/>
    <property type="match status" value="1"/>
</dbReference>
<dbReference type="PANTHER" id="PTHR30511">
    <property type="entry name" value="ALANINE RACEMASE"/>
    <property type="match status" value="1"/>
</dbReference>
<evidence type="ECO:0000256" key="4">
    <source>
        <dbReference type="PIRSR" id="PIRSR600821-50"/>
    </source>
</evidence>
<feature type="binding site" evidence="5">
    <location>
        <position position="132"/>
    </location>
    <ligand>
        <name>substrate</name>
    </ligand>
</feature>
<dbReference type="FunFam" id="3.20.20.10:FF:000002">
    <property type="entry name" value="Alanine racemase"/>
    <property type="match status" value="1"/>
</dbReference>
<evidence type="ECO:0000256" key="2">
    <source>
        <dbReference type="ARBA" id="ARBA00022898"/>
    </source>
</evidence>
<dbReference type="GO" id="GO:0006522">
    <property type="term" value="P:alanine metabolic process"/>
    <property type="evidence" value="ECO:0007669"/>
    <property type="project" value="InterPro"/>
</dbReference>
<dbReference type="SUPFAM" id="SSF51419">
    <property type="entry name" value="PLP-binding barrel"/>
    <property type="match status" value="1"/>
</dbReference>
<keyword evidence="3 7" id="KW-0413">Isomerase</keyword>
<dbReference type="EMBL" id="DXFX01000029">
    <property type="protein sequence ID" value="HIX07252.1"/>
    <property type="molecule type" value="Genomic_DNA"/>
</dbReference>
<evidence type="ECO:0000313" key="8">
    <source>
        <dbReference type="Proteomes" id="UP000824204"/>
    </source>
</evidence>
<dbReference type="PANTHER" id="PTHR30511:SF0">
    <property type="entry name" value="ALANINE RACEMASE, CATABOLIC-RELATED"/>
    <property type="match status" value="1"/>
</dbReference>
<comment type="caution">
    <text evidence="7">The sequence shown here is derived from an EMBL/GenBank/DDBJ whole genome shotgun (WGS) entry which is preliminary data.</text>
</comment>
<evidence type="ECO:0000256" key="5">
    <source>
        <dbReference type="PIRSR" id="PIRSR600821-52"/>
    </source>
</evidence>
<evidence type="ECO:0000313" key="7">
    <source>
        <dbReference type="EMBL" id="HIX07252.1"/>
    </source>
</evidence>
<dbReference type="Gene3D" id="3.20.20.10">
    <property type="entry name" value="Alanine racemase"/>
    <property type="match status" value="1"/>
</dbReference>
<gene>
    <name evidence="7" type="primary">alr</name>
    <name evidence="7" type="ORF">H9741_02140</name>
</gene>
<dbReference type="Gene3D" id="2.40.37.10">
    <property type="entry name" value="Lyase, Ornithine Decarboxylase, Chain A, domain 1"/>
    <property type="match status" value="1"/>
</dbReference>
<organism evidence="7 8">
    <name type="scientific">Candidatus Borkfalkia faecipullorum</name>
    <dbReference type="NCBI Taxonomy" id="2838510"/>
    <lineage>
        <taxon>Bacteria</taxon>
        <taxon>Bacillati</taxon>
        <taxon>Bacillota</taxon>
        <taxon>Clostridia</taxon>
        <taxon>Christensenellales</taxon>
        <taxon>Christensenellaceae</taxon>
        <taxon>Candidatus Borkfalkia</taxon>
    </lineage>
</organism>
<proteinExistence type="predicted"/>
<dbReference type="GO" id="GO:0030170">
    <property type="term" value="F:pyridoxal phosphate binding"/>
    <property type="evidence" value="ECO:0007669"/>
    <property type="project" value="TreeGrafter"/>
</dbReference>
<dbReference type="InterPro" id="IPR020622">
    <property type="entry name" value="Ala_racemase_pyridoxalP-BS"/>
</dbReference>
<reference evidence="7" key="2">
    <citation type="submission" date="2021-04" db="EMBL/GenBank/DDBJ databases">
        <authorList>
            <person name="Gilroy R."/>
        </authorList>
    </citation>
    <scope>NUCLEOTIDE SEQUENCE</scope>
    <source>
        <strain evidence="7">811</strain>
    </source>
</reference>
<dbReference type="InterPro" id="IPR009006">
    <property type="entry name" value="Ala_racemase/Decarboxylase_C"/>
</dbReference>
<dbReference type="GO" id="GO:0008784">
    <property type="term" value="F:alanine racemase activity"/>
    <property type="evidence" value="ECO:0007669"/>
    <property type="project" value="UniProtKB-EC"/>
</dbReference>
<dbReference type="CDD" id="cd00430">
    <property type="entry name" value="PLPDE_III_AR"/>
    <property type="match status" value="1"/>
</dbReference>
<reference evidence="7" key="1">
    <citation type="journal article" date="2021" name="PeerJ">
        <title>Extensive microbial diversity within the chicken gut microbiome revealed by metagenomics and culture.</title>
        <authorList>
            <person name="Gilroy R."/>
            <person name="Ravi A."/>
            <person name="Getino M."/>
            <person name="Pursley I."/>
            <person name="Horton D.L."/>
            <person name="Alikhan N.F."/>
            <person name="Baker D."/>
            <person name="Gharbi K."/>
            <person name="Hall N."/>
            <person name="Watson M."/>
            <person name="Adriaenssens E.M."/>
            <person name="Foster-Nyarko E."/>
            <person name="Jarju S."/>
            <person name="Secka A."/>
            <person name="Antonio M."/>
            <person name="Oren A."/>
            <person name="Chaudhuri R.R."/>
            <person name="La Ragione R."/>
            <person name="Hildebrand F."/>
            <person name="Pallen M.J."/>
        </authorList>
    </citation>
    <scope>NUCLEOTIDE SEQUENCE</scope>
    <source>
        <strain evidence="7">811</strain>
    </source>
</reference>
<dbReference type="Proteomes" id="UP000824204">
    <property type="component" value="Unassembled WGS sequence"/>
</dbReference>
<dbReference type="PROSITE" id="PS00395">
    <property type="entry name" value="ALANINE_RACEMASE"/>
    <property type="match status" value="1"/>
</dbReference>
<dbReference type="AlphaFoldDB" id="A0A9D1V6T7"/>
<feature type="modified residue" description="N6-(pyridoxal phosphate)lysine" evidence="4">
    <location>
        <position position="34"/>
    </location>
</feature>
<dbReference type="PRINTS" id="PR00992">
    <property type="entry name" value="ALARACEMASE"/>
</dbReference>
<dbReference type="EC" id="5.1.1.1" evidence="7"/>
<dbReference type="Pfam" id="PF01168">
    <property type="entry name" value="Ala_racemase_N"/>
    <property type="match status" value="1"/>
</dbReference>
<comment type="cofactor">
    <cofactor evidence="1 4">
        <name>pyridoxal 5'-phosphate</name>
        <dbReference type="ChEBI" id="CHEBI:597326"/>
    </cofactor>
</comment>
<dbReference type="InterPro" id="IPR000821">
    <property type="entry name" value="Ala_racemase"/>
</dbReference>
<accession>A0A9D1V6T7</accession>
<dbReference type="InterPro" id="IPR029066">
    <property type="entry name" value="PLP-binding_barrel"/>
</dbReference>
<sequence>MQQTISVIRTDHIRSNAEYFASLAPTQKLCAVVKADAYGHGAASVAQTLRPTADVFAVALVDEGVQLRHAGTDKDILVLTPPLCEEEVLRGGLEDLIFTVGDARDYALLKKVSLKYGIAVRCHLKIDTGMDRYGFTRDSLLRFLKGTFCENVGVEGIFSHYCAPEKRDVREKQLALFLKCCENATYAFGPLVRHISATGGTLSGAENHLDMVRIGIGLYGYLPQGFSLPQGTLKPAMRVYAQAVCSRSSPRGYAGYGIMPAPEKLSVLRTGYGDGFFRKGGICNVNNLCMDAALLPVLLKKYAYVCVFSDAERYAAENGTISYEALCRVGSRSEKIYVEG</sequence>
<dbReference type="GO" id="GO:0005829">
    <property type="term" value="C:cytosol"/>
    <property type="evidence" value="ECO:0007669"/>
    <property type="project" value="TreeGrafter"/>
</dbReference>
<dbReference type="SUPFAM" id="SSF50621">
    <property type="entry name" value="Alanine racemase C-terminal domain-like"/>
    <property type="match status" value="1"/>
</dbReference>
<feature type="binding site" evidence="5">
    <location>
        <position position="290"/>
    </location>
    <ligand>
        <name>substrate</name>
    </ligand>
</feature>
<dbReference type="NCBIfam" id="TIGR00492">
    <property type="entry name" value="alr"/>
    <property type="match status" value="1"/>
</dbReference>
<dbReference type="InterPro" id="IPR001608">
    <property type="entry name" value="Ala_racemase_N"/>
</dbReference>
<feature type="domain" description="Alanine racemase C-terminal" evidence="6">
    <location>
        <begin position="236"/>
        <end position="338"/>
    </location>
</feature>
<evidence type="ECO:0000259" key="6">
    <source>
        <dbReference type="SMART" id="SM01005"/>
    </source>
</evidence>
<evidence type="ECO:0000256" key="3">
    <source>
        <dbReference type="ARBA" id="ARBA00023235"/>
    </source>
</evidence>
<keyword evidence="2 4" id="KW-0663">Pyridoxal phosphate</keyword>
<dbReference type="InterPro" id="IPR011079">
    <property type="entry name" value="Ala_racemase_C"/>
</dbReference>
<evidence type="ECO:0000256" key="1">
    <source>
        <dbReference type="ARBA" id="ARBA00001933"/>
    </source>
</evidence>
<dbReference type="SMART" id="SM01005">
    <property type="entry name" value="Ala_racemase_C"/>
    <property type="match status" value="1"/>
</dbReference>
<name>A0A9D1V6T7_9FIRM</name>
<protein>
    <submittedName>
        <fullName evidence="7">Alanine racemase</fullName>
        <ecNumber evidence="7">5.1.1.1</ecNumber>
    </submittedName>
</protein>